<feature type="region of interest" description="Disordered" evidence="18">
    <location>
        <begin position="413"/>
        <end position="458"/>
    </location>
</feature>
<dbReference type="Gramene" id="Pp3c8_6120V3.6">
    <property type="protein sequence ID" value="Pp3c8_6120V3.6"/>
    <property type="gene ID" value="Pp3c8_6120"/>
</dbReference>
<feature type="compositionally biased region" description="Basic and acidic residues" evidence="18">
    <location>
        <begin position="426"/>
        <end position="437"/>
    </location>
</feature>
<dbReference type="EnsemblPlants" id="Pp3c8_6120V3.4">
    <property type="protein sequence ID" value="Pp3c8_6120V3.4"/>
    <property type="gene ID" value="Pp3c8_6120"/>
</dbReference>
<evidence type="ECO:0000256" key="18">
    <source>
        <dbReference type="SAM" id="MobiDB-lite"/>
    </source>
</evidence>
<evidence type="ECO:0000256" key="16">
    <source>
        <dbReference type="ARBA" id="ARBA00047899"/>
    </source>
</evidence>
<dbReference type="FunFam" id="1.10.510.10:FF:000495">
    <property type="entry name" value="calcium/calmodulin-regulated receptor-like kinase 1"/>
    <property type="match status" value="1"/>
</dbReference>
<evidence type="ECO:0000256" key="3">
    <source>
        <dbReference type="ARBA" id="ARBA00022527"/>
    </source>
</evidence>
<keyword evidence="14" id="KW-0675">Receptor</keyword>
<keyword evidence="22" id="KW-1185">Reference proteome</keyword>
<dbReference type="RefSeq" id="XP_024383253.1">
    <property type="nucleotide sequence ID" value="XM_024527485.2"/>
</dbReference>
<feature type="domain" description="Protein kinase" evidence="20">
    <location>
        <begin position="131"/>
        <end position="412"/>
    </location>
</feature>
<reference evidence="21 22" key="2">
    <citation type="journal article" date="2018" name="Plant J.">
        <title>The Physcomitrella patens chromosome-scale assembly reveals moss genome structure and evolution.</title>
        <authorList>
            <person name="Lang D."/>
            <person name="Ullrich K.K."/>
            <person name="Murat F."/>
            <person name="Fuchs J."/>
            <person name="Jenkins J."/>
            <person name="Haas F.B."/>
            <person name="Piednoel M."/>
            <person name="Gundlach H."/>
            <person name="Van Bel M."/>
            <person name="Meyberg R."/>
            <person name="Vives C."/>
            <person name="Morata J."/>
            <person name="Symeonidi A."/>
            <person name="Hiss M."/>
            <person name="Muchero W."/>
            <person name="Kamisugi Y."/>
            <person name="Saleh O."/>
            <person name="Blanc G."/>
            <person name="Decker E.L."/>
            <person name="van Gessel N."/>
            <person name="Grimwood J."/>
            <person name="Hayes R.D."/>
            <person name="Graham S.W."/>
            <person name="Gunter L.E."/>
            <person name="McDaniel S.F."/>
            <person name="Hoernstein S.N.W."/>
            <person name="Larsson A."/>
            <person name="Li F.W."/>
            <person name="Perroud P.F."/>
            <person name="Phillips J."/>
            <person name="Ranjan P."/>
            <person name="Rokshar D.S."/>
            <person name="Rothfels C.J."/>
            <person name="Schneider L."/>
            <person name="Shu S."/>
            <person name="Stevenson D.W."/>
            <person name="Thummler F."/>
            <person name="Tillich M."/>
            <person name="Villarreal Aguilar J.C."/>
            <person name="Widiez T."/>
            <person name="Wong G.K."/>
            <person name="Wymore A."/>
            <person name="Zhang Y."/>
            <person name="Zimmer A.D."/>
            <person name="Quatrano R.S."/>
            <person name="Mayer K.F.X."/>
            <person name="Goodstein D."/>
            <person name="Casacuberta J.M."/>
            <person name="Vandepoele K."/>
            <person name="Reski R."/>
            <person name="Cuming A.C."/>
            <person name="Tuskan G.A."/>
            <person name="Maumus F."/>
            <person name="Salse J."/>
            <person name="Schmutz J."/>
            <person name="Rensing S.A."/>
        </authorList>
    </citation>
    <scope>NUCLEOTIDE SEQUENCE [LARGE SCALE GENOMIC DNA]</scope>
    <source>
        <strain evidence="21 22">cv. Gransden 2004</strain>
    </source>
</reference>
<evidence type="ECO:0000259" key="20">
    <source>
        <dbReference type="PROSITE" id="PS50011"/>
    </source>
</evidence>
<dbReference type="EnsemblPlants" id="Pp3c8_6120V3.7">
    <property type="protein sequence ID" value="Pp3c8_6120V3.7"/>
    <property type="gene ID" value="Pp3c8_6120"/>
</dbReference>
<dbReference type="PROSITE" id="PS00108">
    <property type="entry name" value="PROTEIN_KINASE_ST"/>
    <property type="match status" value="1"/>
</dbReference>
<dbReference type="RefSeq" id="XP_024383252.1">
    <property type="nucleotide sequence ID" value="XM_024527484.2"/>
</dbReference>
<dbReference type="RefSeq" id="XP_024383255.1">
    <property type="nucleotide sequence ID" value="XM_024527487.2"/>
</dbReference>
<dbReference type="GO" id="GO:0004672">
    <property type="term" value="F:protein kinase activity"/>
    <property type="evidence" value="ECO:0000318"/>
    <property type="project" value="GO_Central"/>
</dbReference>
<dbReference type="Gramene" id="Pp3c8_6120V3.7">
    <property type="protein sequence ID" value="Pp3c8_6120V3.7"/>
    <property type="gene ID" value="Pp3c8_6120"/>
</dbReference>
<comment type="catalytic activity">
    <reaction evidence="16">
        <text>L-threonyl-[protein] + ATP = O-phospho-L-threonyl-[protein] + ADP + H(+)</text>
        <dbReference type="Rhea" id="RHEA:46608"/>
        <dbReference type="Rhea" id="RHEA-COMP:11060"/>
        <dbReference type="Rhea" id="RHEA-COMP:11605"/>
        <dbReference type="ChEBI" id="CHEBI:15378"/>
        <dbReference type="ChEBI" id="CHEBI:30013"/>
        <dbReference type="ChEBI" id="CHEBI:30616"/>
        <dbReference type="ChEBI" id="CHEBI:61977"/>
        <dbReference type="ChEBI" id="CHEBI:456216"/>
        <dbReference type="EC" id="2.7.11.1"/>
    </reaction>
</comment>
<reference evidence="21" key="3">
    <citation type="submission" date="2020-12" db="UniProtKB">
        <authorList>
            <consortium name="EnsemblPlants"/>
        </authorList>
    </citation>
    <scope>IDENTIFICATION</scope>
</reference>
<dbReference type="SMART" id="SM00220">
    <property type="entry name" value="S_TKc"/>
    <property type="match status" value="1"/>
</dbReference>
<organism evidence="21 22">
    <name type="scientific">Physcomitrium patens</name>
    <name type="common">Spreading-leaved earth moss</name>
    <name type="synonym">Physcomitrella patens</name>
    <dbReference type="NCBI Taxonomy" id="3218"/>
    <lineage>
        <taxon>Eukaryota</taxon>
        <taxon>Viridiplantae</taxon>
        <taxon>Streptophyta</taxon>
        <taxon>Embryophyta</taxon>
        <taxon>Bryophyta</taxon>
        <taxon>Bryophytina</taxon>
        <taxon>Bryopsida</taxon>
        <taxon>Funariidae</taxon>
        <taxon>Funariales</taxon>
        <taxon>Funariaceae</taxon>
        <taxon>Physcomitrium</taxon>
    </lineage>
</organism>
<dbReference type="GO" id="GO:0007165">
    <property type="term" value="P:signal transduction"/>
    <property type="evidence" value="ECO:0000318"/>
    <property type="project" value="GO_Central"/>
</dbReference>
<evidence type="ECO:0000256" key="9">
    <source>
        <dbReference type="ARBA" id="ARBA00022777"/>
    </source>
</evidence>
<dbReference type="KEGG" id="ppp:112286007"/>
<evidence type="ECO:0000256" key="17">
    <source>
        <dbReference type="ARBA" id="ARBA00048679"/>
    </source>
</evidence>
<dbReference type="Gramene" id="Pp3c8_6120V3.5">
    <property type="protein sequence ID" value="Pp3c8_6120V3.5"/>
    <property type="gene ID" value="Pp3c8_6120"/>
</dbReference>
<dbReference type="CDD" id="cd14066">
    <property type="entry name" value="STKc_IRAK"/>
    <property type="match status" value="1"/>
</dbReference>
<dbReference type="GO" id="GO:0004674">
    <property type="term" value="F:protein serine/threonine kinase activity"/>
    <property type="evidence" value="ECO:0007669"/>
    <property type="project" value="UniProtKB-KW"/>
</dbReference>
<proteinExistence type="predicted"/>
<dbReference type="AlphaFoldDB" id="A9RGI5"/>
<evidence type="ECO:0000256" key="14">
    <source>
        <dbReference type="ARBA" id="ARBA00023170"/>
    </source>
</evidence>
<keyword evidence="13" id="KW-1015">Disulfide bond</keyword>
<dbReference type="PANTHER" id="PTHR47989">
    <property type="entry name" value="OS01G0750732 PROTEIN"/>
    <property type="match status" value="1"/>
</dbReference>
<gene>
    <name evidence="21" type="primary">LOC112286007</name>
</gene>
<feature type="transmembrane region" description="Helical" evidence="19">
    <location>
        <begin position="27"/>
        <end position="53"/>
    </location>
</feature>
<dbReference type="RefSeq" id="XP_024383251.1">
    <property type="nucleotide sequence ID" value="XM_024527483.2"/>
</dbReference>
<protein>
    <recommendedName>
        <fullName evidence="2">non-specific serine/threonine protein kinase</fullName>
        <ecNumber evidence="2">2.7.11.1</ecNumber>
    </recommendedName>
</protein>
<dbReference type="FunCoup" id="A9RGI5">
    <property type="interactions" value="239"/>
</dbReference>
<keyword evidence="12 19" id="KW-0472">Membrane</keyword>
<dbReference type="FunFam" id="3.30.200.20:FF:000059">
    <property type="entry name" value="S-receptor-like serine/threonine-protein kinase"/>
    <property type="match status" value="1"/>
</dbReference>
<keyword evidence="5" id="KW-0808">Transferase</keyword>
<comment type="subcellular location">
    <subcellularLocation>
        <location evidence="1">Membrane</location>
        <topology evidence="1">Single-pass type I membrane protein</topology>
    </subcellularLocation>
</comment>
<dbReference type="InterPro" id="IPR008271">
    <property type="entry name" value="Ser/Thr_kinase_AS"/>
</dbReference>
<evidence type="ECO:0000256" key="19">
    <source>
        <dbReference type="SAM" id="Phobius"/>
    </source>
</evidence>
<accession>A9RGI5</accession>
<dbReference type="Gramene" id="Pp3c8_6120V3.4">
    <property type="protein sequence ID" value="Pp3c8_6120V3.4"/>
    <property type="gene ID" value="Pp3c8_6120"/>
</dbReference>
<dbReference type="InterPro" id="IPR001245">
    <property type="entry name" value="Ser-Thr/Tyr_kinase_cat_dom"/>
</dbReference>
<dbReference type="InterPro" id="IPR000719">
    <property type="entry name" value="Prot_kinase_dom"/>
</dbReference>
<dbReference type="Gramene" id="Pp3c8_6120V3.3">
    <property type="protein sequence ID" value="Pp3c8_6120V3.3"/>
    <property type="gene ID" value="Pp3c8_6120"/>
</dbReference>
<dbReference type="PANTHER" id="PTHR47989:SF24">
    <property type="entry name" value="CALCIUM_CALMODULIN-REGULATED RECEPTOR-LIKE KINASE 1 ISOFORM X1"/>
    <property type="match status" value="1"/>
</dbReference>
<dbReference type="Gene3D" id="1.10.510.10">
    <property type="entry name" value="Transferase(Phosphotransferase) domain 1"/>
    <property type="match status" value="1"/>
</dbReference>
<dbReference type="GeneID" id="112286007"/>
<evidence type="ECO:0000256" key="13">
    <source>
        <dbReference type="ARBA" id="ARBA00023157"/>
    </source>
</evidence>
<dbReference type="PROSITE" id="PS50011">
    <property type="entry name" value="PROTEIN_KINASE_DOM"/>
    <property type="match status" value="1"/>
</dbReference>
<evidence type="ECO:0000313" key="22">
    <source>
        <dbReference type="Proteomes" id="UP000006727"/>
    </source>
</evidence>
<dbReference type="Proteomes" id="UP000006727">
    <property type="component" value="Chromosome 8"/>
</dbReference>
<evidence type="ECO:0000256" key="5">
    <source>
        <dbReference type="ARBA" id="ARBA00022679"/>
    </source>
</evidence>
<dbReference type="SUPFAM" id="SSF56112">
    <property type="entry name" value="Protein kinase-like (PK-like)"/>
    <property type="match status" value="1"/>
</dbReference>
<dbReference type="Gene3D" id="3.30.200.20">
    <property type="entry name" value="Phosphorylase Kinase, domain 1"/>
    <property type="match status" value="1"/>
</dbReference>
<dbReference type="OrthoDB" id="4062651at2759"/>
<keyword evidence="9" id="KW-0418">Kinase</keyword>
<dbReference type="EMBL" id="ABEU02000008">
    <property type="status" value="NOT_ANNOTATED_CDS"/>
    <property type="molecule type" value="Genomic_DNA"/>
</dbReference>
<evidence type="ECO:0000256" key="11">
    <source>
        <dbReference type="ARBA" id="ARBA00022989"/>
    </source>
</evidence>
<keyword evidence="15" id="KW-0325">Glycoprotein</keyword>
<evidence type="ECO:0000256" key="8">
    <source>
        <dbReference type="ARBA" id="ARBA00022741"/>
    </source>
</evidence>
<dbReference type="EnsemblPlants" id="Pp3c8_6120V3.6">
    <property type="protein sequence ID" value="Pp3c8_6120V3.6"/>
    <property type="gene ID" value="Pp3c8_6120"/>
</dbReference>
<evidence type="ECO:0000313" key="21">
    <source>
        <dbReference type="EnsemblPlants" id="Pp3c8_6120V3.5"/>
    </source>
</evidence>
<evidence type="ECO:0000256" key="15">
    <source>
        <dbReference type="ARBA" id="ARBA00023180"/>
    </source>
</evidence>
<keyword evidence="4" id="KW-0245">EGF-like domain</keyword>
<evidence type="ECO:0000256" key="2">
    <source>
        <dbReference type="ARBA" id="ARBA00012513"/>
    </source>
</evidence>
<evidence type="ECO:0000256" key="6">
    <source>
        <dbReference type="ARBA" id="ARBA00022692"/>
    </source>
</evidence>
<keyword evidence="3" id="KW-0723">Serine/threonine-protein kinase</keyword>
<dbReference type="GO" id="GO:0005524">
    <property type="term" value="F:ATP binding"/>
    <property type="evidence" value="ECO:0007669"/>
    <property type="project" value="UniProtKB-KW"/>
</dbReference>
<evidence type="ECO:0000256" key="7">
    <source>
        <dbReference type="ARBA" id="ARBA00022729"/>
    </source>
</evidence>
<comment type="catalytic activity">
    <reaction evidence="17">
        <text>L-seryl-[protein] + ATP = O-phospho-L-seryl-[protein] + ADP + H(+)</text>
        <dbReference type="Rhea" id="RHEA:17989"/>
        <dbReference type="Rhea" id="RHEA-COMP:9863"/>
        <dbReference type="Rhea" id="RHEA-COMP:11604"/>
        <dbReference type="ChEBI" id="CHEBI:15378"/>
        <dbReference type="ChEBI" id="CHEBI:29999"/>
        <dbReference type="ChEBI" id="CHEBI:30616"/>
        <dbReference type="ChEBI" id="CHEBI:83421"/>
        <dbReference type="ChEBI" id="CHEBI:456216"/>
        <dbReference type="EC" id="2.7.11.1"/>
    </reaction>
</comment>
<dbReference type="InterPro" id="IPR011009">
    <property type="entry name" value="Kinase-like_dom_sf"/>
</dbReference>
<dbReference type="EnsemblPlants" id="Pp3c8_6120V3.3">
    <property type="protein sequence ID" value="Pp3c8_6120V3.3"/>
    <property type="gene ID" value="Pp3c8_6120"/>
</dbReference>
<dbReference type="Pfam" id="PF07714">
    <property type="entry name" value="PK_Tyr_Ser-Thr"/>
    <property type="match status" value="1"/>
</dbReference>
<name>A9RGI5_PHYPA</name>
<dbReference type="HOGENOM" id="CLU_000288_21_4_1"/>
<keyword evidence="6 19" id="KW-0812">Transmembrane</keyword>
<dbReference type="GO" id="GO:0005886">
    <property type="term" value="C:plasma membrane"/>
    <property type="evidence" value="ECO:0000318"/>
    <property type="project" value="GO_Central"/>
</dbReference>
<keyword evidence="10" id="KW-0067">ATP-binding</keyword>
<evidence type="ECO:0000256" key="4">
    <source>
        <dbReference type="ARBA" id="ARBA00022536"/>
    </source>
</evidence>
<dbReference type="EC" id="2.7.11.1" evidence="2"/>
<keyword evidence="7" id="KW-0732">Signal</keyword>
<keyword evidence="11 19" id="KW-1133">Transmembrane helix</keyword>
<evidence type="ECO:0000256" key="1">
    <source>
        <dbReference type="ARBA" id="ARBA00004479"/>
    </source>
</evidence>
<keyword evidence="8" id="KW-0547">Nucleotide-binding</keyword>
<dbReference type="eggNOG" id="KOG1187">
    <property type="taxonomic scope" value="Eukaryota"/>
</dbReference>
<dbReference type="EnsemblPlants" id="Pp3c8_6120V3.5">
    <property type="protein sequence ID" value="Pp3c8_6120V3.5"/>
    <property type="gene ID" value="Pp3c8_6120"/>
</dbReference>
<sequence>MAGTAASSPPASGSAPSATSPSSNGSLSIGVIIGISIGVFIGVIIASCVVLCLGCRRKRLKKRGSSRRGFVLPIRVNGVNSSTIMSDSVSSPPANVASKGNSWWGGQEKQLIPSSLGVTKFTYKELHKATSNFTALVGQGAFGPVYKAVLQSTGTTLAVKVLAEQSKQGDKEFQNEVMLLGRLHHRNLVNLVGYCEEKNQRILVYEYMHNGSLQQKLLDQNSEPLSWDQRVLIAQDISRGLEYLHEGATPPVVHRDIKSANILLDATMTARVADFGLSKATDSPNIVSGVKGTFGYVDPEYMSTNSFTEKSDVYSFGVLLFELITARNPQQGLLDYVHLAAMGMETKEDWAEIMDSRMSGNCNLEELGDMANIAYKCVGPMGARRPKMRAVAQNLCNLGKRRSKEQVIMPVMKQDLPPARSLPVGERSKPVRSKKDAGIPPLSPPRGYNQYDPGSDMV</sequence>
<feature type="region of interest" description="Disordered" evidence="18">
    <location>
        <begin position="1"/>
        <end position="23"/>
    </location>
</feature>
<evidence type="ECO:0000256" key="10">
    <source>
        <dbReference type="ARBA" id="ARBA00022840"/>
    </source>
</evidence>
<evidence type="ECO:0000256" key="12">
    <source>
        <dbReference type="ARBA" id="ARBA00023136"/>
    </source>
</evidence>
<reference evidence="21 22" key="1">
    <citation type="journal article" date="2008" name="Science">
        <title>The Physcomitrella genome reveals evolutionary insights into the conquest of land by plants.</title>
        <authorList>
            <person name="Rensing S."/>
            <person name="Lang D."/>
            <person name="Zimmer A."/>
            <person name="Terry A."/>
            <person name="Salamov A."/>
            <person name="Shapiro H."/>
            <person name="Nishiyama T."/>
            <person name="Perroud P.-F."/>
            <person name="Lindquist E."/>
            <person name="Kamisugi Y."/>
            <person name="Tanahashi T."/>
            <person name="Sakakibara K."/>
            <person name="Fujita T."/>
            <person name="Oishi K."/>
            <person name="Shin-I T."/>
            <person name="Kuroki Y."/>
            <person name="Toyoda A."/>
            <person name="Suzuki Y."/>
            <person name="Hashimoto A."/>
            <person name="Yamaguchi K."/>
            <person name="Sugano A."/>
            <person name="Kohara Y."/>
            <person name="Fujiyama A."/>
            <person name="Anterola A."/>
            <person name="Aoki S."/>
            <person name="Ashton N."/>
            <person name="Barbazuk W.B."/>
            <person name="Barker E."/>
            <person name="Bennetzen J."/>
            <person name="Bezanilla M."/>
            <person name="Blankenship R."/>
            <person name="Cho S.H."/>
            <person name="Dutcher S."/>
            <person name="Estelle M."/>
            <person name="Fawcett J.A."/>
            <person name="Gundlach H."/>
            <person name="Hanada K."/>
            <person name="Heyl A."/>
            <person name="Hicks K.A."/>
            <person name="Hugh J."/>
            <person name="Lohr M."/>
            <person name="Mayer K."/>
            <person name="Melkozernov A."/>
            <person name="Murata T."/>
            <person name="Nelson D."/>
            <person name="Pils B."/>
            <person name="Prigge M."/>
            <person name="Reiss B."/>
            <person name="Renner T."/>
            <person name="Rombauts S."/>
            <person name="Rushton P."/>
            <person name="Sanderfoot A."/>
            <person name="Schween G."/>
            <person name="Shiu S.-H."/>
            <person name="Stueber K."/>
            <person name="Theodoulou F.L."/>
            <person name="Tu H."/>
            <person name="Van de Peer Y."/>
            <person name="Verrier P.J."/>
            <person name="Waters E."/>
            <person name="Wood A."/>
            <person name="Yang L."/>
            <person name="Cove D."/>
            <person name="Cuming A."/>
            <person name="Hasebe M."/>
            <person name="Lucas S."/>
            <person name="Mishler D.B."/>
            <person name="Reski R."/>
            <person name="Grigoriev I."/>
            <person name="Quatrano R.S."/>
            <person name="Boore J.L."/>
        </authorList>
    </citation>
    <scope>NUCLEOTIDE SEQUENCE [LARGE SCALE GENOMIC DNA]</scope>
    <source>
        <strain evidence="21 22">cv. Gransden 2004</strain>
    </source>
</reference>